<dbReference type="Proteomes" id="UP001597097">
    <property type="component" value="Unassembled WGS sequence"/>
</dbReference>
<feature type="domain" description="Nudix hydrolase" evidence="1">
    <location>
        <begin position="4"/>
        <end position="139"/>
    </location>
</feature>
<accession>A0ABW4GXZ0</accession>
<sequence>MKKCCRTSVGVLIEQDGRYLMFERAKFPPGVAPVAGHALDEHHTYEGAAYAEVREEVGLEVVDLTLVWADFAANRCRRQLDDDDPGHEWRVYWAQVRGEVAPSEEETRNVRWVEIAELQELANITMAYANGHLTDGEFAERPGLEPVWVEWFYHLGHIELARDDDQAWACLESIQRLYARELEGSSR</sequence>
<dbReference type="PROSITE" id="PS51462">
    <property type="entry name" value="NUDIX"/>
    <property type="match status" value="1"/>
</dbReference>
<evidence type="ECO:0000259" key="1">
    <source>
        <dbReference type="PROSITE" id="PS51462"/>
    </source>
</evidence>
<reference evidence="3" key="1">
    <citation type="journal article" date="2019" name="Int. J. Syst. Evol. Microbiol.">
        <title>The Global Catalogue of Microorganisms (GCM) 10K type strain sequencing project: providing services to taxonomists for standard genome sequencing and annotation.</title>
        <authorList>
            <consortium name="The Broad Institute Genomics Platform"/>
            <consortium name="The Broad Institute Genome Sequencing Center for Infectious Disease"/>
            <person name="Wu L."/>
            <person name="Ma J."/>
        </authorList>
    </citation>
    <scope>NUCLEOTIDE SEQUENCE [LARGE SCALE GENOMIC DNA]</scope>
    <source>
        <strain evidence="3">CGMCC 1.15399</strain>
    </source>
</reference>
<keyword evidence="2" id="KW-0378">Hydrolase</keyword>
<dbReference type="RefSeq" id="WP_219539138.1">
    <property type="nucleotide sequence ID" value="NZ_JAHKRM010000054.1"/>
</dbReference>
<dbReference type="InterPro" id="IPR000086">
    <property type="entry name" value="NUDIX_hydrolase_dom"/>
</dbReference>
<dbReference type="GO" id="GO:0016787">
    <property type="term" value="F:hydrolase activity"/>
    <property type="evidence" value="ECO:0007669"/>
    <property type="project" value="UniProtKB-KW"/>
</dbReference>
<gene>
    <name evidence="2" type="ORF">ACFSJ0_62570</name>
</gene>
<evidence type="ECO:0000313" key="3">
    <source>
        <dbReference type="Proteomes" id="UP001597097"/>
    </source>
</evidence>
<dbReference type="Pfam" id="PF00293">
    <property type="entry name" value="NUDIX"/>
    <property type="match status" value="1"/>
</dbReference>
<comment type="caution">
    <text evidence="2">The sequence shown here is derived from an EMBL/GenBank/DDBJ whole genome shotgun (WGS) entry which is preliminary data.</text>
</comment>
<name>A0ABW4GXZ0_9ACTN</name>
<dbReference type="EMBL" id="JBHUCM010000082">
    <property type="protein sequence ID" value="MFD1547718.1"/>
    <property type="molecule type" value="Genomic_DNA"/>
</dbReference>
<proteinExistence type="predicted"/>
<evidence type="ECO:0000313" key="2">
    <source>
        <dbReference type="EMBL" id="MFD1547718.1"/>
    </source>
</evidence>
<keyword evidence="3" id="KW-1185">Reference proteome</keyword>
<organism evidence="2 3">
    <name type="scientific">Nonomuraea guangzhouensis</name>
    <dbReference type="NCBI Taxonomy" id="1291555"/>
    <lineage>
        <taxon>Bacteria</taxon>
        <taxon>Bacillati</taxon>
        <taxon>Actinomycetota</taxon>
        <taxon>Actinomycetes</taxon>
        <taxon>Streptosporangiales</taxon>
        <taxon>Streptosporangiaceae</taxon>
        <taxon>Nonomuraea</taxon>
    </lineage>
</organism>
<protein>
    <submittedName>
        <fullName evidence="2">NUDIX hydrolase</fullName>
    </submittedName>
</protein>